<evidence type="ECO:0000256" key="1">
    <source>
        <dbReference type="SAM" id="MobiDB-lite"/>
    </source>
</evidence>
<dbReference type="EMBL" id="FOYT01000002">
    <property type="protein sequence ID" value="SFR63319.1"/>
    <property type="molecule type" value="Genomic_DNA"/>
</dbReference>
<feature type="compositionally biased region" description="Acidic residues" evidence="1">
    <location>
        <begin position="58"/>
        <end position="120"/>
    </location>
</feature>
<gene>
    <name evidence="2" type="ORF">SAMN04487947_3089</name>
</gene>
<feature type="region of interest" description="Disordered" evidence="1">
    <location>
        <begin position="1"/>
        <end position="120"/>
    </location>
</feature>
<organism evidence="2 3">
    <name type="scientific">Halogeometricum rufum</name>
    <dbReference type="NCBI Taxonomy" id="553469"/>
    <lineage>
        <taxon>Archaea</taxon>
        <taxon>Methanobacteriati</taxon>
        <taxon>Methanobacteriota</taxon>
        <taxon>Stenosarchaea group</taxon>
        <taxon>Halobacteria</taxon>
        <taxon>Halobacteriales</taxon>
        <taxon>Haloferacaceae</taxon>
        <taxon>Halogeometricum</taxon>
    </lineage>
</organism>
<keyword evidence="3" id="KW-1185">Reference proteome</keyword>
<dbReference type="RefSeq" id="WP_089809105.1">
    <property type="nucleotide sequence ID" value="NZ_FOYT01000002.1"/>
</dbReference>
<dbReference type="OrthoDB" id="387615at2157"/>
<accession>A0A1I6I9I5</accession>
<feature type="region of interest" description="Disordered" evidence="1">
    <location>
        <begin position="199"/>
        <end position="242"/>
    </location>
</feature>
<dbReference type="Proteomes" id="UP000198531">
    <property type="component" value="Unassembled WGS sequence"/>
</dbReference>
<evidence type="ECO:0000313" key="3">
    <source>
        <dbReference type="Proteomes" id="UP000198531"/>
    </source>
</evidence>
<protein>
    <submittedName>
        <fullName evidence="2">Uncharacterized protein</fullName>
    </submittedName>
</protein>
<name>A0A1I6I9I5_9EURY</name>
<dbReference type="AlphaFoldDB" id="A0A1I6I9I5"/>
<dbReference type="STRING" id="553469.SAMN04487947_3089"/>
<feature type="compositionally biased region" description="Acidic residues" evidence="1">
    <location>
        <begin position="213"/>
        <end position="226"/>
    </location>
</feature>
<proteinExistence type="predicted"/>
<feature type="compositionally biased region" description="Acidic residues" evidence="1">
    <location>
        <begin position="38"/>
        <end position="49"/>
    </location>
</feature>
<sequence length="282" mass="29262">MTDASTQSDERVDEAPNQLQTPDECRILTDGGEAQAAEQEEESGGEDGDAASNGQSESAEESAEEESEDEESAEEESEDEESADEAETEEDEESAESDESEDGEAAEAESEDEGRDYEEDEGTTVLFLDLEGLFLDLLGLEVDLNEVVLDVSAVSGPGNLLGNLLDAVSGLLGSGGSGLLMDLLGGSLFEGIMPDEDGEGGLFGDFLSSGEGGEGEGEDGEGEGEDGESRVSEAAGSVKESLSEAFGDVPFDEILTSVLKELVEQMFEDSDDGGESGSGSEA</sequence>
<evidence type="ECO:0000313" key="2">
    <source>
        <dbReference type="EMBL" id="SFR63319.1"/>
    </source>
</evidence>
<reference evidence="3" key="1">
    <citation type="submission" date="2016-10" db="EMBL/GenBank/DDBJ databases">
        <authorList>
            <person name="Varghese N."/>
            <person name="Submissions S."/>
        </authorList>
    </citation>
    <scope>NUCLEOTIDE SEQUENCE [LARGE SCALE GENOMIC DNA]</scope>
    <source>
        <strain evidence="3">CGMCC 1.7736</strain>
    </source>
</reference>